<evidence type="ECO:0000256" key="3">
    <source>
        <dbReference type="ARBA" id="ARBA00022759"/>
    </source>
</evidence>
<evidence type="ECO:0000256" key="4">
    <source>
        <dbReference type="ARBA" id="ARBA00022801"/>
    </source>
</evidence>
<evidence type="ECO:0000256" key="6">
    <source>
        <dbReference type="ARBA" id="ARBA00023016"/>
    </source>
</evidence>
<keyword evidence="1" id="KW-1277">Toxin-antitoxin system</keyword>
<dbReference type="SUPFAM" id="SSF54786">
    <property type="entry name" value="YcfA/nrd intein domain"/>
    <property type="match status" value="1"/>
</dbReference>
<organism evidence="7 8">
    <name type="scientific">Candidatus Methanocrinis natronophilus</name>
    <dbReference type="NCBI Taxonomy" id="3033396"/>
    <lineage>
        <taxon>Archaea</taxon>
        <taxon>Methanobacteriati</taxon>
        <taxon>Methanobacteriota</taxon>
        <taxon>Stenosarchaea group</taxon>
        <taxon>Methanomicrobia</taxon>
        <taxon>Methanotrichales</taxon>
        <taxon>Methanotrichaceae</taxon>
        <taxon>Methanocrinis</taxon>
    </lineage>
</organism>
<proteinExistence type="predicted"/>
<dbReference type="InterPro" id="IPR012933">
    <property type="entry name" value="HicA_mRNA_interferase"/>
</dbReference>
<evidence type="ECO:0000256" key="1">
    <source>
        <dbReference type="ARBA" id="ARBA00022649"/>
    </source>
</evidence>
<dbReference type="EMBL" id="JARFPK010000049">
    <property type="protein sequence ID" value="MDF0591598.1"/>
    <property type="molecule type" value="Genomic_DNA"/>
</dbReference>
<keyword evidence="3" id="KW-0255">Endonuclease</keyword>
<gene>
    <name evidence="7" type="ORF">P0O15_10555</name>
</gene>
<protein>
    <submittedName>
        <fullName evidence="7">Type II toxin-antitoxin system HicA family toxin</fullName>
    </submittedName>
</protein>
<dbReference type="RefSeq" id="WP_316967326.1">
    <property type="nucleotide sequence ID" value="NZ_JARFPK010000049.1"/>
</dbReference>
<evidence type="ECO:0000256" key="5">
    <source>
        <dbReference type="ARBA" id="ARBA00022884"/>
    </source>
</evidence>
<keyword evidence="5" id="KW-0694">RNA-binding</keyword>
<keyword evidence="6" id="KW-0346">Stress response</keyword>
<evidence type="ECO:0000256" key="2">
    <source>
        <dbReference type="ARBA" id="ARBA00022722"/>
    </source>
</evidence>
<keyword evidence="8" id="KW-1185">Reference proteome</keyword>
<keyword evidence="4" id="KW-0378">Hydrolase</keyword>
<evidence type="ECO:0000313" key="8">
    <source>
        <dbReference type="Proteomes" id="UP001220010"/>
    </source>
</evidence>
<dbReference type="InterPro" id="IPR038570">
    <property type="entry name" value="HicA_sf"/>
</dbReference>
<dbReference type="Gene3D" id="3.30.920.30">
    <property type="entry name" value="Hypothetical protein"/>
    <property type="match status" value="1"/>
</dbReference>
<evidence type="ECO:0000313" key="7">
    <source>
        <dbReference type="EMBL" id="MDF0591598.1"/>
    </source>
</evidence>
<dbReference type="Proteomes" id="UP001220010">
    <property type="component" value="Unassembled WGS sequence"/>
</dbReference>
<reference evidence="7 8" key="1">
    <citation type="submission" date="2023-03" db="EMBL/GenBank/DDBJ databases">
        <title>WGS of Methanotrichaceae archaeon Mx.</title>
        <authorList>
            <person name="Sorokin D.Y."/>
            <person name="Merkel A.Y."/>
        </authorList>
    </citation>
    <scope>NUCLEOTIDE SEQUENCE [LARGE SCALE GENOMIC DNA]</scope>
    <source>
        <strain evidence="7 8">Mx</strain>
    </source>
</reference>
<comment type="caution">
    <text evidence="7">The sequence shown here is derived from an EMBL/GenBank/DDBJ whole genome shotgun (WGS) entry which is preliminary data.</text>
</comment>
<dbReference type="Pfam" id="PF07927">
    <property type="entry name" value="HicA_toxin"/>
    <property type="match status" value="1"/>
</dbReference>
<sequence length="79" mass="9030">MRKLPLVSSDDVVKVPKKEGFEDAPKRGKGRHTAFYKIDETGHKLLVIVPKRERLPTGTMMAILKQADLSKERFIKLLK</sequence>
<accession>A0ABT5XAB7</accession>
<name>A0ABT5XAB7_9EURY</name>
<keyword evidence="2" id="KW-0540">Nuclease</keyword>